<name>X1QIT8_9ZZZZ</name>
<sequence length="45" mass="5205">FKISTLAFEEKSLSNTANLRIHFVVNYIHFVVNCQVTRLLLPISK</sequence>
<dbReference type="AlphaFoldDB" id="X1QIT8"/>
<proteinExistence type="predicted"/>
<accession>X1QIT8</accession>
<gene>
    <name evidence="1" type="ORF">S06H3_66504</name>
</gene>
<evidence type="ECO:0000313" key="1">
    <source>
        <dbReference type="EMBL" id="GAI68153.1"/>
    </source>
</evidence>
<protein>
    <submittedName>
        <fullName evidence="1">Uncharacterized protein</fullName>
    </submittedName>
</protein>
<organism evidence="1">
    <name type="scientific">marine sediment metagenome</name>
    <dbReference type="NCBI Taxonomy" id="412755"/>
    <lineage>
        <taxon>unclassified sequences</taxon>
        <taxon>metagenomes</taxon>
        <taxon>ecological metagenomes</taxon>
    </lineage>
</organism>
<comment type="caution">
    <text evidence="1">The sequence shown here is derived from an EMBL/GenBank/DDBJ whole genome shotgun (WGS) entry which is preliminary data.</text>
</comment>
<feature type="non-terminal residue" evidence="1">
    <location>
        <position position="1"/>
    </location>
</feature>
<reference evidence="1" key="1">
    <citation type="journal article" date="2014" name="Front. Microbiol.">
        <title>High frequency of phylogenetically diverse reductive dehalogenase-homologous genes in deep subseafloor sedimentary metagenomes.</title>
        <authorList>
            <person name="Kawai M."/>
            <person name="Futagami T."/>
            <person name="Toyoda A."/>
            <person name="Takaki Y."/>
            <person name="Nishi S."/>
            <person name="Hori S."/>
            <person name="Arai W."/>
            <person name="Tsubouchi T."/>
            <person name="Morono Y."/>
            <person name="Uchiyama I."/>
            <person name="Ito T."/>
            <person name="Fujiyama A."/>
            <person name="Inagaki F."/>
            <person name="Takami H."/>
        </authorList>
    </citation>
    <scope>NUCLEOTIDE SEQUENCE</scope>
    <source>
        <strain evidence="1">Expedition CK06-06</strain>
    </source>
</reference>
<dbReference type="EMBL" id="BARV01045365">
    <property type="protein sequence ID" value="GAI68153.1"/>
    <property type="molecule type" value="Genomic_DNA"/>
</dbReference>